<dbReference type="EC" id="2.1.1.-" evidence="5"/>
<dbReference type="PANTHER" id="PTHR13393:SF0">
    <property type="entry name" value="RNA N6-ADENOSINE-METHYLTRANSFERASE METTL16"/>
    <property type="match status" value="1"/>
</dbReference>
<dbReference type="Proteomes" id="UP001558652">
    <property type="component" value="Unassembled WGS sequence"/>
</dbReference>
<comment type="similarity">
    <text evidence="1 5">Belongs to the methyltransferase superfamily. METTL16/RlmF family.</text>
</comment>
<evidence type="ECO:0000256" key="3">
    <source>
        <dbReference type="ARBA" id="ARBA00022679"/>
    </source>
</evidence>
<reference evidence="7 8" key="1">
    <citation type="submission" date="2024-07" db="EMBL/GenBank/DDBJ databases">
        <title>Chromosome-level genome assembly of the water stick insect Ranatra chinensis (Heteroptera: Nepidae).</title>
        <authorList>
            <person name="Liu X."/>
        </authorList>
    </citation>
    <scope>NUCLEOTIDE SEQUENCE [LARGE SCALE GENOMIC DNA]</scope>
    <source>
        <strain evidence="7">Cailab_2021Rc</strain>
        <tissue evidence="7">Muscle</tissue>
    </source>
</reference>
<keyword evidence="2 5" id="KW-0489">Methyltransferase</keyword>
<dbReference type="InterPro" id="IPR029063">
    <property type="entry name" value="SAM-dependent_MTases_sf"/>
</dbReference>
<dbReference type="GO" id="GO:0032259">
    <property type="term" value="P:methylation"/>
    <property type="evidence" value="ECO:0007669"/>
    <property type="project" value="UniProtKB-KW"/>
</dbReference>
<keyword evidence="4 6" id="KW-0949">S-adenosyl-L-methionine</keyword>
<evidence type="ECO:0000256" key="5">
    <source>
        <dbReference type="PIRNR" id="PIRNR037350"/>
    </source>
</evidence>
<organism evidence="7 8">
    <name type="scientific">Ranatra chinensis</name>
    <dbReference type="NCBI Taxonomy" id="642074"/>
    <lineage>
        <taxon>Eukaryota</taxon>
        <taxon>Metazoa</taxon>
        <taxon>Ecdysozoa</taxon>
        <taxon>Arthropoda</taxon>
        <taxon>Hexapoda</taxon>
        <taxon>Insecta</taxon>
        <taxon>Pterygota</taxon>
        <taxon>Neoptera</taxon>
        <taxon>Paraneoptera</taxon>
        <taxon>Hemiptera</taxon>
        <taxon>Heteroptera</taxon>
        <taxon>Panheteroptera</taxon>
        <taxon>Nepomorpha</taxon>
        <taxon>Nepidae</taxon>
        <taxon>Ranatrinae</taxon>
        <taxon>Ranatra</taxon>
    </lineage>
</organism>
<dbReference type="Pfam" id="PF05971">
    <property type="entry name" value="Methyltransf_10"/>
    <property type="match status" value="1"/>
</dbReference>
<evidence type="ECO:0000256" key="6">
    <source>
        <dbReference type="PIRSR" id="PIRSR037350-1"/>
    </source>
</evidence>
<evidence type="ECO:0000256" key="1">
    <source>
        <dbReference type="ARBA" id="ARBA00005878"/>
    </source>
</evidence>
<dbReference type="GO" id="GO:0008168">
    <property type="term" value="F:methyltransferase activity"/>
    <property type="evidence" value="ECO:0007669"/>
    <property type="project" value="UniProtKB-UniRule"/>
</dbReference>
<evidence type="ECO:0000313" key="7">
    <source>
        <dbReference type="EMBL" id="KAL1132048.1"/>
    </source>
</evidence>
<dbReference type="AlphaFoldDB" id="A0ABD0YLA7"/>
<protein>
    <recommendedName>
        <fullName evidence="5">U6 small nuclear RNA (adenine-(43)-N(6))-methyltransferase</fullName>
        <ecNumber evidence="5">2.1.1.-</ecNumber>
    </recommendedName>
</protein>
<evidence type="ECO:0000256" key="2">
    <source>
        <dbReference type="ARBA" id="ARBA00022603"/>
    </source>
</evidence>
<dbReference type="PANTHER" id="PTHR13393">
    <property type="entry name" value="SAM-DEPENDENT METHYLTRANSFERASE"/>
    <property type="match status" value="1"/>
</dbReference>
<dbReference type="SUPFAM" id="SSF53335">
    <property type="entry name" value="S-adenosyl-L-methionine-dependent methyltransferases"/>
    <property type="match status" value="1"/>
</dbReference>
<comment type="caution">
    <text evidence="7">The sequence shown here is derived from an EMBL/GenBank/DDBJ whole genome shotgun (WGS) entry which is preliminary data.</text>
</comment>
<name>A0ABD0YLA7_9HEMI</name>
<feature type="binding site" evidence="6">
    <location>
        <position position="81"/>
    </location>
    <ligand>
        <name>S-adenosyl-L-methionine</name>
        <dbReference type="ChEBI" id="CHEBI:59789"/>
    </ligand>
</feature>
<gene>
    <name evidence="7" type="ORF">AAG570_010006</name>
</gene>
<feature type="binding site" evidence="6">
    <location>
        <position position="131"/>
    </location>
    <ligand>
        <name>S-adenosyl-L-methionine</name>
        <dbReference type="ChEBI" id="CHEBI:59789"/>
    </ligand>
</feature>
<dbReference type="PIRSF" id="PIRSF037350">
    <property type="entry name" value="Mtase_ZK1128_prd"/>
    <property type="match status" value="1"/>
</dbReference>
<dbReference type="InterPro" id="IPR010286">
    <property type="entry name" value="METTL16/RlmF"/>
</dbReference>
<keyword evidence="8" id="KW-1185">Reference proteome</keyword>
<feature type="binding site" evidence="6">
    <location>
        <position position="108"/>
    </location>
    <ligand>
        <name>S-adenosyl-L-methionine</name>
        <dbReference type="ChEBI" id="CHEBI:59789"/>
    </ligand>
</feature>
<dbReference type="Gene3D" id="3.40.50.150">
    <property type="entry name" value="Vaccinia Virus protein VP39"/>
    <property type="match status" value="1"/>
</dbReference>
<dbReference type="InterPro" id="IPR017182">
    <property type="entry name" value="METTL16/PsiM"/>
</dbReference>
<accession>A0ABD0YLA7</accession>
<proteinExistence type="inferred from homology"/>
<feature type="binding site" evidence="6">
    <location>
        <position position="180"/>
    </location>
    <ligand>
        <name>S-adenosyl-L-methionine</name>
        <dbReference type="ChEBI" id="CHEBI:59789"/>
    </ligand>
</feature>
<evidence type="ECO:0000256" key="4">
    <source>
        <dbReference type="ARBA" id="ARBA00022691"/>
    </source>
</evidence>
<keyword evidence="3 5" id="KW-0808">Transferase</keyword>
<evidence type="ECO:0000313" key="8">
    <source>
        <dbReference type="Proteomes" id="UP001558652"/>
    </source>
</evidence>
<sequence>MALNKFMHPKNPYRTPPDFKQLAIKYPEFRKHVQQDLSGKVHLDFKDEGSVKALTNALLDKDFSLMVELPDDRLVPTLPLRLNYLLWIEDLLIFCGLADKKVMGIDIGTGASCIYPLLAARKFDWSMLATEIDKQSVRVAQSNVNRNSLSDKIKVEHVDVGSILVGVVDEGKVYDFSMCNPPFFSDRCEVGRGNNAPSGLEHELVAQGGEIAFITKIIADSAQLGQSVRLYTTMIGHKSHVSSVKREVRAAGARSMVSTELCQGRTIRWVVAWTFMPDIDLSSMDKTCGLPKNQPHDKRPPLIYNFTLAQPSSLDAIKNKVQDALTKLEVYKFSSNTSLWR</sequence>
<dbReference type="EMBL" id="JBFDAA010000005">
    <property type="protein sequence ID" value="KAL1132048.1"/>
    <property type="molecule type" value="Genomic_DNA"/>
</dbReference>